<feature type="compositionally biased region" description="Basic and acidic residues" evidence="1">
    <location>
        <begin position="34"/>
        <end position="49"/>
    </location>
</feature>
<dbReference type="EMBL" id="JADGJD010000037">
    <property type="protein sequence ID" value="KAJ3056340.1"/>
    <property type="molecule type" value="Genomic_DNA"/>
</dbReference>
<name>A0AAD5SJG0_9FUNG</name>
<protein>
    <submittedName>
        <fullName evidence="2">Uncharacterized protein</fullName>
    </submittedName>
</protein>
<organism evidence="2 3">
    <name type="scientific">Rhizophlyctis rosea</name>
    <dbReference type="NCBI Taxonomy" id="64517"/>
    <lineage>
        <taxon>Eukaryota</taxon>
        <taxon>Fungi</taxon>
        <taxon>Fungi incertae sedis</taxon>
        <taxon>Chytridiomycota</taxon>
        <taxon>Chytridiomycota incertae sedis</taxon>
        <taxon>Chytridiomycetes</taxon>
        <taxon>Rhizophlyctidales</taxon>
        <taxon>Rhizophlyctidaceae</taxon>
        <taxon>Rhizophlyctis</taxon>
    </lineage>
</organism>
<dbReference type="AlphaFoldDB" id="A0AAD5SJG0"/>
<comment type="caution">
    <text evidence="2">The sequence shown here is derived from an EMBL/GenBank/DDBJ whole genome shotgun (WGS) entry which is preliminary data.</text>
</comment>
<reference evidence="2" key="1">
    <citation type="submission" date="2020-05" db="EMBL/GenBank/DDBJ databases">
        <title>Phylogenomic resolution of chytrid fungi.</title>
        <authorList>
            <person name="Stajich J.E."/>
            <person name="Amses K."/>
            <person name="Simmons R."/>
            <person name="Seto K."/>
            <person name="Myers J."/>
            <person name="Bonds A."/>
            <person name="Quandt C.A."/>
            <person name="Barry K."/>
            <person name="Liu P."/>
            <person name="Grigoriev I."/>
            <person name="Longcore J.E."/>
            <person name="James T.Y."/>
        </authorList>
    </citation>
    <scope>NUCLEOTIDE SEQUENCE</scope>
    <source>
        <strain evidence="2">JEL0318</strain>
    </source>
</reference>
<feature type="region of interest" description="Disordered" evidence="1">
    <location>
        <begin position="31"/>
        <end position="54"/>
    </location>
</feature>
<evidence type="ECO:0000256" key="1">
    <source>
        <dbReference type="SAM" id="MobiDB-lite"/>
    </source>
</evidence>
<feature type="region of interest" description="Disordered" evidence="1">
    <location>
        <begin position="227"/>
        <end position="247"/>
    </location>
</feature>
<evidence type="ECO:0000313" key="3">
    <source>
        <dbReference type="Proteomes" id="UP001212841"/>
    </source>
</evidence>
<sequence>MLSRAAKTALGRPLITSRLAVQSTIVPAQSRAYGSDHHHDDHHHDDKGFKRPVPKPKHIEEYLKVAREWPHERMHPDHYLHSFQLKKLGDNYGHVSEHPTGHESYNTPPTFATPFWTKMFLGAISVTVLYRLNQSYAADKPIHPLTEWMKPYLDAADNDQLREERLARNFEEKWRRADDRAILMEALPPPIRYTVPGQFFRRSDWLVEPGTQVDVSDIEKIMKHDWQTDDELFGPPHPRHLKDPKYQ</sequence>
<evidence type="ECO:0000313" key="2">
    <source>
        <dbReference type="EMBL" id="KAJ3056340.1"/>
    </source>
</evidence>
<accession>A0AAD5SJG0</accession>
<keyword evidence="3" id="KW-1185">Reference proteome</keyword>
<dbReference type="Proteomes" id="UP001212841">
    <property type="component" value="Unassembled WGS sequence"/>
</dbReference>
<proteinExistence type="predicted"/>
<gene>
    <name evidence="2" type="ORF">HK097_007318</name>
</gene>